<keyword evidence="2" id="KW-1185">Reference proteome</keyword>
<evidence type="ECO:0000313" key="2">
    <source>
        <dbReference type="Proteomes" id="UP001054252"/>
    </source>
</evidence>
<dbReference type="Proteomes" id="UP001054252">
    <property type="component" value="Unassembled WGS sequence"/>
</dbReference>
<dbReference type="EMBL" id="BPVZ01000139">
    <property type="protein sequence ID" value="GKV40206.1"/>
    <property type="molecule type" value="Genomic_DNA"/>
</dbReference>
<dbReference type="AlphaFoldDB" id="A0AAV5LRX2"/>
<name>A0AAV5LRX2_9ROSI</name>
<proteinExistence type="predicted"/>
<sequence length="33" mass="3924">MSGHYLVKLEFYCHLIQSMEEKIAESNCYKIKS</sequence>
<gene>
    <name evidence="1" type="ORF">SLEP1_g47873</name>
</gene>
<protein>
    <submittedName>
        <fullName evidence="1">Uncharacterized protein</fullName>
    </submittedName>
</protein>
<accession>A0AAV5LRX2</accession>
<reference evidence="1 2" key="1">
    <citation type="journal article" date="2021" name="Commun. Biol.">
        <title>The genome of Shorea leprosula (Dipterocarpaceae) highlights the ecological relevance of drought in aseasonal tropical rainforests.</title>
        <authorList>
            <person name="Ng K.K.S."/>
            <person name="Kobayashi M.J."/>
            <person name="Fawcett J.A."/>
            <person name="Hatakeyama M."/>
            <person name="Paape T."/>
            <person name="Ng C.H."/>
            <person name="Ang C.C."/>
            <person name="Tnah L.H."/>
            <person name="Lee C.T."/>
            <person name="Nishiyama T."/>
            <person name="Sese J."/>
            <person name="O'Brien M.J."/>
            <person name="Copetti D."/>
            <person name="Mohd Noor M.I."/>
            <person name="Ong R.C."/>
            <person name="Putra M."/>
            <person name="Sireger I.Z."/>
            <person name="Indrioko S."/>
            <person name="Kosugi Y."/>
            <person name="Izuno A."/>
            <person name="Isagi Y."/>
            <person name="Lee S.L."/>
            <person name="Shimizu K.K."/>
        </authorList>
    </citation>
    <scope>NUCLEOTIDE SEQUENCE [LARGE SCALE GENOMIC DNA]</scope>
    <source>
        <strain evidence="1">214</strain>
    </source>
</reference>
<evidence type="ECO:0000313" key="1">
    <source>
        <dbReference type="EMBL" id="GKV40206.1"/>
    </source>
</evidence>
<comment type="caution">
    <text evidence="1">The sequence shown here is derived from an EMBL/GenBank/DDBJ whole genome shotgun (WGS) entry which is preliminary data.</text>
</comment>
<organism evidence="1 2">
    <name type="scientific">Rubroshorea leprosula</name>
    <dbReference type="NCBI Taxonomy" id="152421"/>
    <lineage>
        <taxon>Eukaryota</taxon>
        <taxon>Viridiplantae</taxon>
        <taxon>Streptophyta</taxon>
        <taxon>Embryophyta</taxon>
        <taxon>Tracheophyta</taxon>
        <taxon>Spermatophyta</taxon>
        <taxon>Magnoliopsida</taxon>
        <taxon>eudicotyledons</taxon>
        <taxon>Gunneridae</taxon>
        <taxon>Pentapetalae</taxon>
        <taxon>rosids</taxon>
        <taxon>malvids</taxon>
        <taxon>Malvales</taxon>
        <taxon>Dipterocarpaceae</taxon>
        <taxon>Rubroshorea</taxon>
    </lineage>
</organism>